<dbReference type="EMBL" id="JAPWTJ010000338">
    <property type="protein sequence ID" value="KAJ8979442.1"/>
    <property type="molecule type" value="Genomic_DNA"/>
</dbReference>
<keyword evidence="3" id="KW-0862">Zinc</keyword>
<name>A0ABQ9JP25_9CUCU</name>
<comment type="caution">
    <text evidence="6">The sequence shown here is derived from an EMBL/GenBank/DDBJ whole genome shotgun (WGS) entry which is preliminary data.</text>
</comment>
<evidence type="ECO:0000256" key="1">
    <source>
        <dbReference type="ARBA" id="ARBA00022723"/>
    </source>
</evidence>
<gene>
    <name evidence="6" type="ORF">NQ317_006756</name>
</gene>
<organism evidence="6 7">
    <name type="scientific">Molorchus minor</name>
    <dbReference type="NCBI Taxonomy" id="1323400"/>
    <lineage>
        <taxon>Eukaryota</taxon>
        <taxon>Metazoa</taxon>
        <taxon>Ecdysozoa</taxon>
        <taxon>Arthropoda</taxon>
        <taxon>Hexapoda</taxon>
        <taxon>Insecta</taxon>
        <taxon>Pterygota</taxon>
        <taxon>Neoptera</taxon>
        <taxon>Endopterygota</taxon>
        <taxon>Coleoptera</taxon>
        <taxon>Polyphaga</taxon>
        <taxon>Cucujiformia</taxon>
        <taxon>Chrysomeloidea</taxon>
        <taxon>Cerambycidae</taxon>
        <taxon>Lamiinae</taxon>
        <taxon>Monochamini</taxon>
        <taxon>Molorchus</taxon>
    </lineage>
</organism>
<dbReference type="Proteomes" id="UP001162164">
    <property type="component" value="Unassembled WGS sequence"/>
</dbReference>
<evidence type="ECO:0000256" key="4">
    <source>
        <dbReference type="PROSITE-ProRule" id="PRU00834"/>
    </source>
</evidence>
<proteinExistence type="predicted"/>
<keyword evidence="1" id="KW-0479">Metal-binding</keyword>
<dbReference type="InterPro" id="IPR007853">
    <property type="entry name" value="Znf_DNL-typ"/>
</dbReference>
<dbReference type="PANTHER" id="PTHR20922">
    <property type="entry name" value="DNL-TYPE ZINC FINGER PROTEIN"/>
    <property type="match status" value="1"/>
</dbReference>
<keyword evidence="7" id="KW-1185">Reference proteome</keyword>
<reference evidence="6" key="1">
    <citation type="journal article" date="2023" name="Insect Mol. Biol.">
        <title>Genome sequencing provides insights into the evolution of gene families encoding plant cell wall-degrading enzymes in longhorned beetles.</title>
        <authorList>
            <person name="Shin N.R."/>
            <person name="Okamura Y."/>
            <person name="Kirsch R."/>
            <person name="Pauchet Y."/>
        </authorList>
    </citation>
    <scope>NUCLEOTIDE SEQUENCE</scope>
    <source>
        <strain evidence="6">MMC_N1</strain>
    </source>
</reference>
<evidence type="ECO:0000313" key="6">
    <source>
        <dbReference type="EMBL" id="KAJ8979442.1"/>
    </source>
</evidence>
<dbReference type="PROSITE" id="PS51501">
    <property type="entry name" value="ZF_DNL"/>
    <property type="match status" value="1"/>
</dbReference>
<evidence type="ECO:0000256" key="3">
    <source>
        <dbReference type="ARBA" id="ARBA00022833"/>
    </source>
</evidence>
<evidence type="ECO:0000259" key="5">
    <source>
        <dbReference type="PROSITE" id="PS51501"/>
    </source>
</evidence>
<keyword evidence="2 4" id="KW-0863">Zinc-finger</keyword>
<protein>
    <recommendedName>
        <fullName evidence="5">DNL-type domain-containing protein</fullName>
    </recommendedName>
</protein>
<accession>A0ABQ9JP25</accession>
<dbReference type="PANTHER" id="PTHR20922:SF13">
    <property type="entry name" value="DNL-TYPE ZINC FINGER PROTEIN"/>
    <property type="match status" value="1"/>
</dbReference>
<feature type="domain" description="DNL-type" evidence="5">
    <location>
        <begin position="23"/>
        <end position="107"/>
    </location>
</feature>
<evidence type="ECO:0000256" key="2">
    <source>
        <dbReference type="ARBA" id="ARBA00022771"/>
    </source>
</evidence>
<sequence>MRNGISVSVNPAEKISDQLPLGKLEGKMYLEYTCKICNARNNHYISKVAYEQGVVIVTCIDCDNNHLIADNLKWFSDLNGKRNVEEILAEKGETVKKINMGEFIAAG</sequence>
<dbReference type="Pfam" id="PF05180">
    <property type="entry name" value="zf-DNL"/>
    <property type="match status" value="1"/>
</dbReference>
<dbReference type="InterPro" id="IPR024158">
    <property type="entry name" value="Mt_import_TIM15"/>
</dbReference>
<evidence type="ECO:0000313" key="7">
    <source>
        <dbReference type="Proteomes" id="UP001162164"/>
    </source>
</evidence>